<evidence type="ECO:0000313" key="1">
    <source>
        <dbReference type="EMBL" id="GBP14188.1"/>
    </source>
</evidence>
<dbReference type="Proteomes" id="UP000299102">
    <property type="component" value="Unassembled WGS sequence"/>
</dbReference>
<evidence type="ECO:0000313" key="2">
    <source>
        <dbReference type="Proteomes" id="UP000299102"/>
    </source>
</evidence>
<dbReference type="AlphaFoldDB" id="A0A4C1TLC8"/>
<dbReference type="EMBL" id="BGZK01000062">
    <property type="protein sequence ID" value="GBP14188.1"/>
    <property type="molecule type" value="Genomic_DNA"/>
</dbReference>
<comment type="caution">
    <text evidence="1">The sequence shown here is derived from an EMBL/GenBank/DDBJ whole genome shotgun (WGS) entry which is preliminary data.</text>
</comment>
<accession>A0A4C1TLC8</accession>
<proteinExistence type="predicted"/>
<name>A0A4C1TLC8_EUMVA</name>
<organism evidence="1 2">
    <name type="scientific">Eumeta variegata</name>
    <name type="common">Bagworm moth</name>
    <name type="synonym">Eumeta japonica</name>
    <dbReference type="NCBI Taxonomy" id="151549"/>
    <lineage>
        <taxon>Eukaryota</taxon>
        <taxon>Metazoa</taxon>
        <taxon>Ecdysozoa</taxon>
        <taxon>Arthropoda</taxon>
        <taxon>Hexapoda</taxon>
        <taxon>Insecta</taxon>
        <taxon>Pterygota</taxon>
        <taxon>Neoptera</taxon>
        <taxon>Endopterygota</taxon>
        <taxon>Lepidoptera</taxon>
        <taxon>Glossata</taxon>
        <taxon>Ditrysia</taxon>
        <taxon>Tineoidea</taxon>
        <taxon>Psychidae</taxon>
        <taxon>Oiketicinae</taxon>
        <taxon>Eumeta</taxon>
    </lineage>
</organism>
<keyword evidence="2" id="KW-1185">Reference proteome</keyword>
<protein>
    <submittedName>
        <fullName evidence="1">Uncharacterized protein</fullName>
    </submittedName>
</protein>
<reference evidence="1 2" key="1">
    <citation type="journal article" date="2019" name="Commun. Biol.">
        <title>The bagworm genome reveals a unique fibroin gene that provides high tensile strength.</title>
        <authorList>
            <person name="Kono N."/>
            <person name="Nakamura H."/>
            <person name="Ohtoshi R."/>
            <person name="Tomita M."/>
            <person name="Numata K."/>
            <person name="Arakawa K."/>
        </authorList>
    </citation>
    <scope>NUCLEOTIDE SEQUENCE [LARGE SCALE GENOMIC DNA]</scope>
</reference>
<sequence length="157" mass="17529">MPRAGSPLTAAMTQANLSGDLSRHDTHLYRVMIPRYNYNALYETFSINPLLAHMLPQPLISDLAQSGLRDADDRCHLRDDNSDRRSYVFSKAWKPLYSVCFQKSKVSLCGIGYPSISALCHFIVVLHPHGVDRPHPPPPAPHPSPSMLYGAAYHYSA</sequence>
<gene>
    <name evidence="1" type="ORF">EVAR_7620_1</name>
</gene>